<dbReference type="VEuPathDB" id="ToxoDB:LOC34620907"/>
<accession>A0A1D3CY36</accession>
<dbReference type="VEuPathDB" id="ToxoDB:cyc_04366"/>
<protein>
    <submittedName>
        <fullName evidence="2">Uncharacterized protein</fullName>
    </submittedName>
</protein>
<keyword evidence="3" id="KW-1185">Reference proteome</keyword>
<dbReference type="InParanoid" id="A0A1D3CY36"/>
<evidence type="ECO:0000256" key="1">
    <source>
        <dbReference type="SAM" id="MobiDB-lite"/>
    </source>
</evidence>
<feature type="region of interest" description="Disordered" evidence="1">
    <location>
        <begin position="1"/>
        <end position="31"/>
    </location>
</feature>
<feature type="compositionally biased region" description="Basic residues" evidence="1">
    <location>
        <begin position="1"/>
        <end position="23"/>
    </location>
</feature>
<proteinExistence type="predicted"/>
<sequence length="219" mass="26202">MCFLRRKKEKRAKKHSKKSKSKKHEGGHAERKQVALGAVGDRWGRYGIIHDTDMWAKRPEFTLWLLEVKNRNIEELANWVLHRDFLLLGTPVSCLTAEEKRLFSDFAEDFNTATLPHKKYYNLELWEAEERMRQAQKEPVHRERTEFNDEVLRMKEIRKLREERKQLATAQELQNLRRDRDKVMDMREQRLMATKVETLYKLGRNAEAEALAERLKPDT</sequence>
<evidence type="ECO:0000313" key="2">
    <source>
        <dbReference type="EMBL" id="OEH76102.1"/>
    </source>
</evidence>
<reference evidence="2 3" key="1">
    <citation type="journal article" date="2016" name="BMC Genomics">
        <title>Comparative genomics reveals Cyclospora cayetanensis possesses coccidia-like metabolism and invasion components but unique surface antigens.</title>
        <authorList>
            <person name="Liu S."/>
            <person name="Wang L."/>
            <person name="Zheng H."/>
            <person name="Xu Z."/>
            <person name="Roellig D.M."/>
            <person name="Li N."/>
            <person name="Frace M.A."/>
            <person name="Tang K."/>
            <person name="Arrowood M.J."/>
            <person name="Moss D.M."/>
            <person name="Zhang L."/>
            <person name="Feng Y."/>
            <person name="Xiao L."/>
        </authorList>
    </citation>
    <scope>NUCLEOTIDE SEQUENCE [LARGE SCALE GENOMIC DNA]</scope>
    <source>
        <strain evidence="2 3">CHN_HEN01</strain>
    </source>
</reference>
<evidence type="ECO:0000313" key="3">
    <source>
        <dbReference type="Proteomes" id="UP000095192"/>
    </source>
</evidence>
<gene>
    <name evidence="2" type="ORF">cyc_04366</name>
</gene>
<dbReference type="EMBL" id="JROU02001535">
    <property type="protein sequence ID" value="OEH76102.1"/>
    <property type="molecule type" value="Genomic_DNA"/>
</dbReference>
<dbReference type="Proteomes" id="UP000095192">
    <property type="component" value="Unassembled WGS sequence"/>
</dbReference>
<dbReference type="AlphaFoldDB" id="A0A1D3CY36"/>
<name>A0A1D3CY36_9EIME</name>
<dbReference type="PANTHER" id="PTHR34689:SF1">
    <property type="entry name" value="NUCLEIC ACID-BINDING PROTEIN"/>
    <property type="match status" value="1"/>
</dbReference>
<comment type="caution">
    <text evidence="2">The sequence shown here is derived from an EMBL/GenBank/DDBJ whole genome shotgun (WGS) entry which is preliminary data.</text>
</comment>
<organism evidence="2 3">
    <name type="scientific">Cyclospora cayetanensis</name>
    <dbReference type="NCBI Taxonomy" id="88456"/>
    <lineage>
        <taxon>Eukaryota</taxon>
        <taxon>Sar</taxon>
        <taxon>Alveolata</taxon>
        <taxon>Apicomplexa</taxon>
        <taxon>Conoidasida</taxon>
        <taxon>Coccidia</taxon>
        <taxon>Eucoccidiorida</taxon>
        <taxon>Eimeriorina</taxon>
        <taxon>Eimeriidae</taxon>
        <taxon>Cyclospora</taxon>
    </lineage>
</organism>
<dbReference type="PANTHER" id="PTHR34689">
    <property type="entry name" value="NUCLEIC ACID-BINDING PROTEIN"/>
    <property type="match status" value="1"/>
</dbReference>